<proteinExistence type="inferred from homology"/>
<evidence type="ECO:0000256" key="2">
    <source>
        <dbReference type="SAM" id="MobiDB-lite"/>
    </source>
</evidence>
<dbReference type="EMBL" id="WJXW01000011">
    <property type="protein sequence ID" value="KAF9732059.1"/>
    <property type="molecule type" value="Genomic_DNA"/>
</dbReference>
<dbReference type="PANTHER" id="PTHR15323:SF6">
    <property type="entry name" value="CELL DIVISION CYCLE PROTEIN 123 HOMOLOG"/>
    <property type="match status" value="1"/>
</dbReference>
<evidence type="ECO:0008006" key="5">
    <source>
        <dbReference type="Google" id="ProtNLM"/>
    </source>
</evidence>
<gene>
    <name evidence="3" type="ORF">PMIN01_09988</name>
</gene>
<reference evidence="3" key="1">
    <citation type="journal article" date="2020" name="Mol. Plant Microbe Interact.">
        <title>Genome Sequence of the Biocontrol Agent Coniothyrium minitans strain Conio (IMI 134523).</title>
        <authorList>
            <person name="Patel D."/>
            <person name="Shittu T.A."/>
            <person name="Baroncelli R."/>
            <person name="Muthumeenakshi S."/>
            <person name="Osborne T.H."/>
            <person name="Janganan T.K."/>
            <person name="Sreenivasaprasad S."/>
        </authorList>
    </citation>
    <scope>NUCLEOTIDE SEQUENCE</scope>
    <source>
        <strain evidence="3">Conio</strain>
    </source>
</reference>
<comment type="caution">
    <text evidence="3">The sequence shown here is derived from an EMBL/GenBank/DDBJ whole genome shotgun (WGS) entry which is preliminary data.</text>
</comment>
<dbReference type="GO" id="GO:0005737">
    <property type="term" value="C:cytoplasm"/>
    <property type="evidence" value="ECO:0007669"/>
    <property type="project" value="TreeGrafter"/>
</dbReference>
<keyword evidence="4" id="KW-1185">Reference proteome</keyword>
<feature type="region of interest" description="Disordered" evidence="2">
    <location>
        <begin position="72"/>
        <end position="109"/>
    </location>
</feature>
<name>A0A9P6GAY5_9PLEO</name>
<dbReference type="Proteomes" id="UP000756921">
    <property type="component" value="Unassembled WGS sequence"/>
</dbReference>
<accession>A0A9P6GAY5</accession>
<dbReference type="Pfam" id="PF08700">
    <property type="entry name" value="VPS51_Exo84_N"/>
    <property type="match status" value="1"/>
</dbReference>
<protein>
    <recommendedName>
        <fullName evidence="5">Cell division cycle protein 123</fullName>
    </recommendedName>
</protein>
<evidence type="ECO:0000313" key="4">
    <source>
        <dbReference type="Proteomes" id="UP000756921"/>
    </source>
</evidence>
<sequence>MSIEHADSAASVVAAPPDQPKQLPFPAVTKQHILNCSYHNWHPKYRAVTPKARLVPLPSAFLDYLRADGIVLPPEDNENPEWSDADSGIFSGADNEGDDEGPDQDPSTHWRETHEAIETIIEELGGKVAPKLNWSAPKDATWIAATNSMECRTPNDIYLLLKSSDFITHDLQHAFDDTTDGDTATEGAAAIAYHLVLRKWIILNPSVEFRCFVRNRKLIAICQRDLNHFDFLFTMDDKLRQTIQEFFDVRLRDTFSDPNFTFDVYIPPPHDRVWLVDFNPWALRTDPLLFSWMELLTLEEPLLPEAEDASHKDPEDEEADEVVELWQPEFRLIRRDDPEAYGFSTPQYSAHKLPRDVVDASRGGEGMMREFADQWKEAQRTQYISTHAVRKMKYTPPSCVNLRVSTWPLPSRIALRQVAFTDMTAEAPDPRTFTGWEDAFQYPIPVVRKLEQQLRSNADENREKLRSLVGASYRNLLDTAETIIDMEVRMEHVEGKLARVGHNCNSTTLGRITSSAVRLDSYIRSRDQERYTFASQLAVLRSSPVVMTRLMKSEASYLLIAKVLVISRLLHKALSQSACKPPLVDQLWERLLSARRRLIKRIEKRMATCEGDHADLVESMCAYALITSSTPTDVLHHFHKIRLENSVKLLQQGSDELAKHGTSALQLCIQTCLDTQTIFPRRLAESLAKLKAHPLIQDPDVRLLYELNLDIHDRWMGEEARHYTPWPRHDELQRADAERILHQWSRQAVSAFLKGTKDALENETRMKEVSSLRQDLIETWIMSGSRMAGVKSANVLNDLRDTMNNHLEGIVRLRSQTLKTVVIGLSNVLSSPTLTQSPGLSLWGTYPKSADISNGARAFKSTLVNIHQGCDNSVVGIVSAFDAWADSILEVKSIVKSMKEARWDDTFADDVDDLDDNDLDDSKQTLLSDDDPRLLEEATQEALVHALQNLGKGFGQIITQVTEDEGEIDVLKISLVLRVMREIGERIPKLKLQDRATLLATPFTPALLKPLHKVLASHVAHPSLDAYVKALNTGLKSKTNSHILWEGNPALPAQPSPSAVRYLQSMTRAMSVYGNDLWAPLAVEEIKRSAIQSVSAPLKANLDAIKQLGVAPAEGHKIEKINGDGTGAGEQKEDTDAEKPVNGEKVDDTAAATEFRDRKFKQAVFDMLYIQRFIGNPHHSLDVIDEIVNGIDKAALDENSRARLKKSAADYAKKTYLLFSLLA</sequence>
<dbReference type="InterPro" id="IPR009772">
    <property type="entry name" value="CDC123"/>
</dbReference>
<organism evidence="3 4">
    <name type="scientific">Paraphaeosphaeria minitans</name>
    <dbReference type="NCBI Taxonomy" id="565426"/>
    <lineage>
        <taxon>Eukaryota</taxon>
        <taxon>Fungi</taxon>
        <taxon>Dikarya</taxon>
        <taxon>Ascomycota</taxon>
        <taxon>Pezizomycotina</taxon>
        <taxon>Dothideomycetes</taxon>
        <taxon>Pleosporomycetidae</taxon>
        <taxon>Pleosporales</taxon>
        <taxon>Massarineae</taxon>
        <taxon>Didymosphaeriaceae</taxon>
        <taxon>Paraphaeosphaeria</taxon>
    </lineage>
</organism>
<dbReference type="OrthoDB" id="46189at2759"/>
<evidence type="ECO:0000313" key="3">
    <source>
        <dbReference type="EMBL" id="KAF9732059.1"/>
    </source>
</evidence>
<dbReference type="PANTHER" id="PTHR15323">
    <property type="entry name" value="D123 PROTEIN"/>
    <property type="match status" value="1"/>
</dbReference>
<evidence type="ECO:0000256" key="1">
    <source>
        <dbReference type="ARBA" id="ARBA00011047"/>
    </source>
</evidence>
<comment type="similarity">
    <text evidence="1">Belongs to the CDC123 family.</text>
</comment>
<feature type="compositionally biased region" description="Basic and acidic residues" evidence="2">
    <location>
        <begin position="1130"/>
        <end position="1143"/>
    </location>
</feature>
<feature type="region of interest" description="Disordered" evidence="2">
    <location>
        <begin position="1118"/>
        <end position="1143"/>
    </location>
</feature>
<dbReference type="Pfam" id="PF07065">
    <property type="entry name" value="D123"/>
    <property type="match status" value="1"/>
</dbReference>
<dbReference type="AlphaFoldDB" id="A0A9P6GAY5"/>
<feature type="compositionally biased region" description="Acidic residues" evidence="2">
    <location>
        <begin position="75"/>
        <end position="84"/>
    </location>
</feature>